<feature type="compositionally biased region" description="Polar residues" evidence="1">
    <location>
        <begin position="78"/>
        <end position="89"/>
    </location>
</feature>
<name>A0A834N995_VESVU</name>
<reference evidence="2" key="1">
    <citation type="journal article" date="2020" name="G3 (Bethesda)">
        <title>High-Quality Assemblies for Three Invasive Social Wasps from the &lt;i&gt;Vespula&lt;/i&gt; Genus.</title>
        <authorList>
            <person name="Harrop T.W.R."/>
            <person name="Guhlin J."/>
            <person name="McLaughlin G.M."/>
            <person name="Permina E."/>
            <person name="Stockwell P."/>
            <person name="Gilligan J."/>
            <person name="Le Lec M.F."/>
            <person name="Gruber M.A.M."/>
            <person name="Quinn O."/>
            <person name="Lovegrove M."/>
            <person name="Duncan E.J."/>
            <person name="Remnant E.J."/>
            <person name="Van Eeckhoven J."/>
            <person name="Graham B."/>
            <person name="Knapp R.A."/>
            <person name="Langford K.W."/>
            <person name="Kronenberg Z."/>
            <person name="Press M.O."/>
            <person name="Eacker S.M."/>
            <person name="Wilson-Rankin E.E."/>
            <person name="Purcell J."/>
            <person name="Lester P.J."/>
            <person name="Dearden P.K."/>
        </authorList>
    </citation>
    <scope>NUCLEOTIDE SEQUENCE</scope>
    <source>
        <strain evidence="2">Marl-1</strain>
    </source>
</reference>
<dbReference type="Proteomes" id="UP000614350">
    <property type="component" value="Unassembled WGS sequence"/>
</dbReference>
<proteinExistence type="predicted"/>
<dbReference type="AlphaFoldDB" id="A0A834N995"/>
<evidence type="ECO:0000313" key="2">
    <source>
        <dbReference type="EMBL" id="KAF7399063.1"/>
    </source>
</evidence>
<organism evidence="2 3">
    <name type="scientific">Vespula vulgaris</name>
    <name type="common">Yellow jacket</name>
    <name type="synonym">Wasp</name>
    <dbReference type="NCBI Taxonomy" id="7454"/>
    <lineage>
        <taxon>Eukaryota</taxon>
        <taxon>Metazoa</taxon>
        <taxon>Ecdysozoa</taxon>
        <taxon>Arthropoda</taxon>
        <taxon>Hexapoda</taxon>
        <taxon>Insecta</taxon>
        <taxon>Pterygota</taxon>
        <taxon>Neoptera</taxon>
        <taxon>Endopterygota</taxon>
        <taxon>Hymenoptera</taxon>
        <taxon>Apocrita</taxon>
        <taxon>Aculeata</taxon>
        <taxon>Vespoidea</taxon>
        <taxon>Vespidae</taxon>
        <taxon>Vespinae</taxon>
        <taxon>Vespula</taxon>
    </lineage>
</organism>
<comment type="caution">
    <text evidence="2">The sequence shown here is derived from an EMBL/GenBank/DDBJ whole genome shotgun (WGS) entry which is preliminary data.</text>
</comment>
<evidence type="ECO:0000313" key="3">
    <source>
        <dbReference type="Proteomes" id="UP000614350"/>
    </source>
</evidence>
<gene>
    <name evidence="2" type="ORF">HZH66_006960</name>
</gene>
<accession>A0A834N995</accession>
<protein>
    <submittedName>
        <fullName evidence="2">Uncharacterized protein</fullName>
    </submittedName>
</protein>
<feature type="region of interest" description="Disordered" evidence="1">
    <location>
        <begin position="67"/>
        <end position="89"/>
    </location>
</feature>
<evidence type="ECO:0000256" key="1">
    <source>
        <dbReference type="SAM" id="MobiDB-lite"/>
    </source>
</evidence>
<sequence length="89" mass="10119">MARNTNSSGGVNMLNHLKKAGYKKELNVWVPHDLTMKTLMDQISGNEKWITYDNNVRKKLYPHSTINKSSVGHHDIQRVNSSSLMTHLG</sequence>
<keyword evidence="3" id="KW-1185">Reference proteome</keyword>
<dbReference type="EMBL" id="JACSEA010000006">
    <property type="protein sequence ID" value="KAF7399063.1"/>
    <property type="molecule type" value="Genomic_DNA"/>
</dbReference>